<evidence type="ECO:0000256" key="3">
    <source>
        <dbReference type="ARBA" id="ARBA00022777"/>
    </source>
</evidence>
<dbReference type="PANTHER" id="PTHR43289:SF34">
    <property type="entry name" value="SERINE_THREONINE-PROTEIN KINASE YBDM-RELATED"/>
    <property type="match status" value="1"/>
</dbReference>
<name>A0A4P2PVR6_SORCE</name>
<dbReference type="SUPFAM" id="SSF56112">
    <property type="entry name" value="Protein kinase-like (PK-like)"/>
    <property type="match status" value="1"/>
</dbReference>
<dbReference type="Gene3D" id="1.10.510.10">
    <property type="entry name" value="Transferase(Phosphotransferase) domain 1"/>
    <property type="match status" value="1"/>
</dbReference>
<reference evidence="7 8" key="1">
    <citation type="submission" date="2015-09" db="EMBL/GenBank/DDBJ databases">
        <title>Sorangium comparison.</title>
        <authorList>
            <person name="Zaburannyi N."/>
            <person name="Bunk B."/>
            <person name="Overmann J."/>
            <person name="Mueller R."/>
        </authorList>
    </citation>
    <scope>NUCLEOTIDE SEQUENCE [LARGE SCALE GENOMIC DNA]</scope>
    <source>
        <strain evidence="7 8">So ceGT47</strain>
    </source>
</reference>
<evidence type="ECO:0000313" key="8">
    <source>
        <dbReference type="Proteomes" id="UP000295781"/>
    </source>
</evidence>
<dbReference type="PROSITE" id="PS50011">
    <property type="entry name" value="PROTEIN_KINASE_DOM"/>
    <property type="match status" value="1"/>
</dbReference>
<dbReference type="GO" id="GO:0004674">
    <property type="term" value="F:protein serine/threonine kinase activity"/>
    <property type="evidence" value="ECO:0007669"/>
    <property type="project" value="TreeGrafter"/>
</dbReference>
<dbReference type="OrthoDB" id="5494749at2"/>
<dbReference type="EMBL" id="CP012670">
    <property type="protein sequence ID" value="AUX20556.1"/>
    <property type="molecule type" value="Genomic_DNA"/>
</dbReference>
<dbReference type="Proteomes" id="UP000295781">
    <property type="component" value="Chromosome"/>
</dbReference>
<feature type="domain" description="Protein kinase" evidence="6">
    <location>
        <begin position="19"/>
        <end position="295"/>
    </location>
</feature>
<keyword evidence="3" id="KW-0418">Kinase</keyword>
<dbReference type="InterPro" id="IPR017441">
    <property type="entry name" value="Protein_kinase_ATP_BS"/>
</dbReference>
<feature type="binding site" evidence="5">
    <location>
        <position position="47"/>
    </location>
    <ligand>
        <name>ATP</name>
        <dbReference type="ChEBI" id="CHEBI:30616"/>
    </ligand>
</feature>
<evidence type="ECO:0000313" key="7">
    <source>
        <dbReference type="EMBL" id="AUX20556.1"/>
    </source>
</evidence>
<evidence type="ECO:0000256" key="1">
    <source>
        <dbReference type="ARBA" id="ARBA00022679"/>
    </source>
</evidence>
<dbReference type="PANTHER" id="PTHR43289">
    <property type="entry name" value="MITOGEN-ACTIVATED PROTEIN KINASE KINASE KINASE 20-RELATED"/>
    <property type="match status" value="1"/>
</dbReference>
<dbReference type="AlphaFoldDB" id="A0A4P2PVR6"/>
<keyword evidence="1" id="KW-0808">Transferase</keyword>
<dbReference type="Pfam" id="PF00069">
    <property type="entry name" value="Pkinase"/>
    <property type="match status" value="1"/>
</dbReference>
<dbReference type="GO" id="GO:0005524">
    <property type="term" value="F:ATP binding"/>
    <property type="evidence" value="ECO:0007669"/>
    <property type="project" value="UniProtKB-UniRule"/>
</dbReference>
<evidence type="ECO:0000256" key="2">
    <source>
        <dbReference type="ARBA" id="ARBA00022741"/>
    </source>
</evidence>
<accession>A0A4P2PVR6</accession>
<dbReference type="InterPro" id="IPR011009">
    <property type="entry name" value="Kinase-like_dom_sf"/>
</dbReference>
<evidence type="ECO:0000259" key="6">
    <source>
        <dbReference type="PROSITE" id="PS50011"/>
    </source>
</evidence>
<dbReference type="PROSITE" id="PS00107">
    <property type="entry name" value="PROTEIN_KINASE_ATP"/>
    <property type="match status" value="1"/>
</dbReference>
<sequence length="312" mass="33373">MATEEELAEQRVGTWIGPWLVERVLGVGGMASVFYCRRADGCVAAVKVLHAELASIDEVRKRFLREGPIGSALAAVAPLCEGLPRVLEAAAADDGTVYMAMEVLEGETVFDRMARHGTLPVGQVIALAERVLDVLIVAHAHGIIHRDLKPENLHIGNDGLVRVLDFGLARVLDPLLEDVAAVPEMTATSTGVSIGTDDYMAPEQALGLIRDIDGRTDLFGLGATMFRLLAGRTIHGNLEDARLLIAAATEQAPPLAQHAPTAPPGLCAVVDRALAFLKQERYPDARTMRVDLAAVRAGREPPYATAAAMRRA</sequence>
<dbReference type="RefSeq" id="WP_129345805.1">
    <property type="nucleotide sequence ID" value="NZ_CP012670.1"/>
</dbReference>
<proteinExistence type="predicted"/>
<protein>
    <recommendedName>
        <fullName evidence="6">Protein kinase domain-containing protein</fullName>
    </recommendedName>
</protein>
<dbReference type="CDD" id="cd14014">
    <property type="entry name" value="STKc_PknB_like"/>
    <property type="match status" value="1"/>
</dbReference>
<evidence type="ECO:0000256" key="4">
    <source>
        <dbReference type="ARBA" id="ARBA00022840"/>
    </source>
</evidence>
<organism evidence="7 8">
    <name type="scientific">Sorangium cellulosum</name>
    <name type="common">Polyangium cellulosum</name>
    <dbReference type="NCBI Taxonomy" id="56"/>
    <lineage>
        <taxon>Bacteria</taxon>
        <taxon>Pseudomonadati</taxon>
        <taxon>Myxococcota</taxon>
        <taxon>Polyangia</taxon>
        <taxon>Polyangiales</taxon>
        <taxon>Polyangiaceae</taxon>
        <taxon>Sorangium</taxon>
    </lineage>
</organism>
<dbReference type="SMART" id="SM00220">
    <property type="entry name" value="S_TKc"/>
    <property type="match status" value="1"/>
</dbReference>
<dbReference type="Gene3D" id="3.30.200.20">
    <property type="entry name" value="Phosphorylase Kinase, domain 1"/>
    <property type="match status" value="1"/>
</dbReference>
<evidence type="ECO:0000256" key="5">
    <source>
        <dbReference type="PROSITE-ProRule" id="PRU10141"/>
    </source>
</evidence>
<dbReference type="InterPro" id="IPR000719">
    <property type="entry name" value="Prot_kinase_dom"/>
</dbReference>
<keyword evidence="2 5" id="KW-0547">Nucleotide-binding</keyword>
<keyword evidence="4 5" id="KW-0067">ATP-binding</keyword>
<gene>
    <name evidence="7" type="ORF">SOCEGT47_010280</name>
</gene>